<dbReference type="SMART" id="SM00414">
    <property type="entry name" value="H2A"/>
    <property type="match status" value="1"/>
</dbReference>
<gene>
    <name evidence="3" type="primary">AVEN_210516_1</name>
    <name evidence="3" type="ORF">TNCT_119601</name>
</gene>
<accession>A0A8X6LS64</accession>
<keyword evidence="1" id="KW-0539">Nucleus</keyword>
<dbReference type="GO" id="GO:0030527">
    <property type="term" value="F:structural constituent of chromatin"/>
    <property type="evidence" value="ECO:0007669"/>
    <property type="project" value="InterPro"/>
</dbReference>
<organism evidence="3 4">
    <name type="scientific">Trichonephila clavata</name>
    <name type="common">Joro spider</name>
    <name type="synonym">Nephila clavata</name>
    <dbReference type="NCBI Taxonomy" id="2740835"/>
    <lineage>
        <taxon>Eukaryota</taxon>
        <taxon>Metazoa</taxon>
        <taxon>Ecdysozoa</taxon>
        <taxon>Arthropoda</taxon>
        <taxon>Chelicerata</taxon>
        <taxon>Arachnida</taxon>
        <taxon>Araneae</taxon>
        <taxon>Araneomorphae</taxon>
        <taxon>Entelegynae</taxon>
        <taxon>Araneoidea</taxon>
        <taxon>Nephilidae</taxon>
        <taxon>Trichonephila</taxon>
    </lineage>
</organism>
<dbReference type="InterPro" id="IPR009072">
    <property type="entry name" value="Histone-fold"/>
</dbReference>
<feature type="region of interest" description="Disordered" evidence="2">
    <location>
        <begin position="1"/>
        <end position="28"/>
    </location>
</feature>
<proteinExistence type="inferred from homology"/>
<dbReference type="Gene3D" id="1.10.20.10">
    <property type="entry name" value="Histone, subunit A"/>
    <property type="match status" value="1"/>
</dbReference>
<dbReference type="SUPFAM" id="SSF47113">
    <property type="entry name" value="Histone-fold"/>
    <property type="match status" value="1"/>
</dbReference>
<dbReference type="PRINTS" id="PR00620">
    <property type="entry name" value="HISTONEH2A"/>
</dbReference>
<dbReference type="OrthoDB" id="6428021at2759"/>
<keyword evidence="1" id="KW-0238">DNA-binding</keyword>
<protein>
    <recommendedName>
        <fullName evidence="1">Histone H2A</fullName>
    </recommendedName>
</protein>
<evidence type="ECO:0000256" key="1">
    <source>
        <dbReference type="RuleBase" id="RU003767"/>
    </source>
</evidence>
<reference evidence="3" key="1">
    <citation type="submission" date="2020-07" db="EMBL/GenBank/DDBJ databases">
        <title>Multicomponent nature underlies the extraordinary mechanical properties of spider dragline silk.</title>
        <authorList>
            <person name="Kono N."/>
            <person name="Nakamura H."/>
            <person name="Mori M."/>
            <person name="Yoshida Y."/>
            <person name="Ohtoshi R."/>
            <person name="Malay A.D."/>
            <person name="Moran D.A.P."/>
            <person name="Tomita M."/>
            <person name="Numata K."/>
            <person name="Arakawa K."/>
        </authorList>
    </citation>
    <scope>NUCLEOTIDE SEQUENCE</scope>
</reference>
<sequence length="111" mass="12239">MAKKRSSSSTSGTAKKRKGPAGQQPKRFPLQKIHELLKSKFPSGVVKPEAAVFLTAILEYLSVEFLELSANVARSREKDGDKLTVTLQDTLNAIKSDPEIMELLEKVKKKG</sequence>
<comment type="subcellular location">
    <subcellularLocation>
        <location evidence="1">Nucleus</location>
    </subcellularLocation>
</comment>
<comment type="caution">
    <text evidence="3">The sequence shown here is derived from an EMBL/GenBank/DDBJ whole genome shotgun (WGS) entry which is preliminary data.</text>
</comment>
<evidence type="ECO:0000313" key="4">
    <source>
        <dbReference type="Proteomes" id="UP000887116"/>
    </source>
</evidence>
<dbReference type="GO" id="GO:0003677">
    <property type="term" value="F:DNA binding"/>
    <property type="evidence" value="ECO:0007669"/>
    <property type="project" value="UniProtKB-KW"/>
</dbReference>
<keyword evidence="1" id="KW-0158">Chromosome</keyword>
<comment type="similarity">
    <text evidence="1">Belongs to the histone H2A family.</text>
</comment>
<comment type="subunit">
    <text evidence="1">The nucleosome is a histone octamer containing two molecules each of H2A, H2B, H3 and H4 assembled in one H3-H4 heterotetramer and two H2A-H2B heterodimers. The octamer wraps approximately 147 bp of DNA.</text>
</comment>
<dbReference type="EMBL" id="BMAO01037570">
    <property type="protein sequence ID" value="GFR18672.1"/>
    <property type="molecule type" value="Genomic_DNA"/>
</dbReference>
<name>A0A8X6LS64_TRICU</name>
<dbReference type="PANTHER" id="PTHR23430">
    <property type="entry name" value="HISTONE H2A"/>
    <property type="match status" value="1"/>
</dbReference>
<evidence type="ECO:0000313" key="3">
    <source>
        <dbReference type="EMBL" id="GFR18672.1"/>
    </source>
</evidence>
<dbReference type="GO" id="GO:0046982">
    <property type="term" value="F:protein heterodimerization activity"/>
    <property type="evidence" value="ECO:0007669"/>
    <property type="project" value="InterPro"/>
</dbReference>
<dbReference type="InterPro" id="IPR002119">
    <property type="entry name" value="Histone_H2A"/>
</dbReference>
<dbReference type="AlphaFoldDB" id="A0A8X6LS64"/>
<keyword evidence="4" id="KW-1185">Reference proteome</keyword>
<dbReference type="Proteomes" id="UP000887116">
    <property type="component" value="Unassembled WGS sequence"/>
</dbReference>
<dbReference type="GO" id="GO:0000786">
    <property type="term" value="C:nucleosome"/>
    <property type="evidence" value="ECO:0007669"/>
    <property type="project" value="UniProtKB-KW"/>
</dbReference>
<evidence type="ECO:0000256" key="2">
    <source>
        <dbReference type="SAM" id="MobiDB-lite"/>
    </source>
</evidence>
<dbReference type="GO" id="GO:0005634">
    <property type="term" value="C:nucleus"/>
    <property type="evidence" value="ECO:0007669"/>
    <property type="project" value="UniProtKB-SubCell"/>
</dbReference>
<keyword evidence="1" id="KW-0544">Nucleosome core</keyword>